<evidence type="ECO:0000313" key="3">
    <source>
        <dbReference type="EMBL" id="RXH81892.1"/>
    </source>
</evidence>
<dbReference type="PANTHER" id="PTHR47480:SF6">
    <property type="entry name" value="EXPANSIN-LIKE EG45 DOMAIN-CONTAINING PROTEIN"/>
    <property type="match status" value="1"/>
</dbReference>
<dbReference type="SUPFAM" id="SSF50685">
    <property type="entry name" value="Barwin-like endoglucanases"/>
    <property type="match status" value="1"/>
</dbReference>
<sequence length="130" mass="14081">MSLLVLPVVLCLLCTVPRPVSADLGTATSYGPPYIPTRCFGRRTDQFPPQYFFVAVSEGLWDGGSACERVYKIKCLSGLNMPCKVGETVEVMVVDLCRKSPCPSTIAMSTDAFAAISHNSSAPINIEYLQ</sequence>
<dbReference type="CDD" id="cd22269">
    <property type="entry name" value="DPBB_EG45-like"/>
    <property type="match status" value="1"/>
</dbReference>
<comment type="caution">
    <text evidence="3">The sequence shown here is derived from an EMBL/GenBank/DDBJ whole genome shotgun (WGS) entry which is preliminary data.</text>
</comment>
<dbReference type="PANTHER" id="PTHR47480">
    <property type="entry name" value="EG45-LIKE DOMAIN CONTAINING PROTEIN"/>
    <property type="match status" value="1"/>
</dbReference>
<feature type="chain" id="PRO_5019808929" description="Expansin-like EG45 domain-containing protein" evidence="1">
    <location>
        <begin position="23"/>
        <end position="130"/>
    </location>
</feature>
<reference evidence="3 4" key="1">
    <citation type="submission" date="2018-10" db="EMBL/GenBank/DDBJ databases">
        <title>A high-quality apple genome assembly.</title>
        <authorList>
            <person name="Hu J."/>
        </authorList>
    </citation>
    <scope>NUCLEOTIDE SEQUENCE [LARGE SCALE GENOMIC DNA]</scope>
    <source>
        <strain evidence="4">cv. HFTH1</strain>
        <tissue evidence="3">Young leaf</tissue>
    </source>
</reference>
<dbReference type="AlphaFoldDB" id="A0A498IIL1"/>
<dbReference type="InterPro" id="IPR007112">
    <property type="entry name" value="Expansin/allergen_DPBB_dom"/>
</dbReference>
<feature type="signal peptide" evidence="1">
    <location>
        <begin position="1"/>
        <end position="22"/>
    </location>
</feature>
<dbReference type="Pfam" id="PF03330">
    <property type="entry name" value="DPBB_1"/>
    <property type="match status" value="1"/>
</dbReference>
<dbReference type="Proteomes" id="UP000290289">
    <property type="component" value="Chromosome 12"/>
</dbReference>
<evidence type="ECO:0000259" key="2">
    <source>
        <dbReference type="PROSITE" id="PS50842"/>
    </source>
</evidence>
<keyword evidence="1" id="KW-0732">Signal</keyword>
<dbReference type="InterPro" id="IPR036908">
    <property type="entry name" value="RlpA-like_sf"/>
</dbReference>
<dbReference type="EMBL" id="RDQH01000338">
    <property type="protein sequence ID" value="RXH81892.1"/>
    <property type="molecule type" value="Genomic_DNA"/>
</dbReference>
<keyword evidence="4" id="KW-1185">Reference proteome</keyword>
<accession>A0A498IIL1</accession>
<gene>
    <name evidence="3" type="ORF">DVH24_036233</name>
</gene>
<name>A0A498IIL1_MALDO</name>
<protein>
    <recommendedName>
        <fullName evidence="2">Expansin-like EG45 domain-containing protein</fullName>
    </recommendedName>
</protein>
<evidence type="ECO:0000256" key="1">
    <source>
        <dbReference type="SAM" id="SignalP"/>
    </source>
</evidence>
<feature type="domain" description="Expansin-like EG45" evidence="2">
    <location>
        <begin position="25"/>
        <end position="130"/>
    </location>
</feature>
<evidence type="ECO:0000313" key="4">
    <source>
        <dbReference type="Proteomes" id="UP000290289"/>
    </source>
</evidence>
<proteinExistence type="predicted"/>
<dbReference type="InterPro" id="IPR009009">
    <property type="entry name" value="RlpA-like_DPBB"/>
</dbReference>
<dbReference type="Gene3D" id="2.40.40.10">
    <property type="entry name" value="RlpA-like domain"/>
    <property type="match status" value="1"/>
</dbReference>
<organism evidence="3 4">
    <name type="scientific">Malus domestica</name>
    <name type="common">Apple</name>
    <name type="synonym">Pyrus malus</name>
    <dbReference type="NCBI Taxonomy" id="3750"/>
    <lineage>
        <taxon>Eukaryota</taxon>
        <taxon>Viridiplantae</taxon>
        <taxon>Streptophyta</taxon>
        <taxon>Embryophyta</taxon>
        <taxon>Tracheophyta</taxon>
        <taxon>Spermatophyta</taxon>
        <taxon>Magnoliopsida</taxon>
        <taxon>eudicotyledons</taxon>
        <taxon>Gunneridae</taxon>
        <taxon>Pentapetalae</taxon>
        <taxon>rosids</taxon>
        <taxon>fabids</taxon>
        <taxon>Rosales</taxon>
        <taxon>Rosaceae</taxon>
        <taxon>Amygdaloideae</taxon>
        <taxon>Maleae</taxon>
        <taxon>Malus</taxon>
    </lineage>
</organism>
<dbReference type="PROSITE" id="PS50842">
    <property type="entry name" value="EXPANSIN_EG45"/>
    <property type="match status" value="1"/>
</dbReference>